<name>M0B7I5_9EURY</name>
<feature type="transmembrane region" description="Helical" evidence="1">
    <location>
        <begin position="48"/>
        <end position="73"/>
    </location>
</feature>
<organism evidence="2 3">
    <name type="scientific">Natrialba chahannaoensis JCM 10990</name>
    <dbReference type="NCBI Taxonomy" id="1227492"/>
    <lineage>
        <taxon>Archaea</taxon>
        <taxon>Methanobacteriati</taxon>
        <taxon>Methanobacteriota</taxon>
        <taxon>Stenosarchaea group</taxon>
        <taxon>Halobacteria</taxon>
        <taxon>Halobacteriales</taxon>
        <taxon>Natrialbaceae</taxon>
        <taxon>Natrialba</taxon>
    </lineage>
</organism>
<dbReference type="RefSeq" id="WP_006165302.1">
    <property type="nucleotide sequence ID" value="NZ_AOIN01000008.1"/>
</dbReference>
<accession>M0B7I5</accession>
<keyword evidence="1" id="KW-0472">Membrane</keyword>
<dbReference type="Proteomes" id="UP000011693">
    <property type="component" value="Unassembled WGS sequence"/>
</dbReference>
<dbReference type="EMBL" id="AOIN01000008">
    <property type="protein sequence ID" value="ELZ06238.1"/>
    <property type="molecule type" value="Genomic_DNA"/>
</dbReference>
<keyword evidence="1" id="KW-1133">Transmembrane helix</keyword>
<proteinExistence type="predicted"/>
<keyword evidence="3" id="KW-1185">Reference proteome</keyword>
<sequence length="74" mass="7471">MTNGLVEGNVNVDLVAFGIIAIAIGLGALSAARHFYPRLELSEDALATVRLLTAMIAGVLLLAGLGLIVIGVAG</sequence>
<keyword evidence="1" id="KW-0812">Transmembrane</keyword>
<evidence type="ECO:0000313" key="3">
    <source>
        <dbReference type="Proteomes" id="UP000011693"/>
    </source>
</evidence>
<dbReference type="PATRIC" id="fig|1227492.4.peg.63"/>
<evidence type="ECO:0000256" key="1">
    <source>
        <dbReference type="SAM" id="Phobius"/>
    </source>
</evidence>
<protein>
    <submittedName>
        <fullName evidence="2">Beta-ketoadipyl CoA thiolase</fullName>
    </submittedName>
</protein>
<feature type="transmembrane region" description="Helical" evidence="1">
    <location>
        <begin position="14"/>
        <end position="36"/>
    </location>
</feature>
<gene>
    <name evidence="2" type="ORF">C482_00410</name>
</gene>
<dbReference type="STRING" id="1227492.C482_00410"/>
<dbReference type="AlphaFoldDB" id="M0B7I5"/>
<reference evidence="2 3" key="1">
    <citation type="journal article" date="2014" name="PLoS Genet.">
        <title>Phylogenetically driven sequencing of extremely halophilic archaea reveals strategies for static and dynamic osmo-response.</title>
        <authorList>
            <person name="Becker E.A."/>
            <person name="Seitzer P.M."/>
            <person name="Tritt A."/>
            <person name="Larsen D."/>
            <person name="Krusor M."/>
            <person name="Yao A.I."/>
            <person name="Wu D."/>
            <person name="Madern D."/>
            <person name="Eisen J.A."/>
            <person name="Darling A.E."/>
            <person name="Facciotti M.T."/>
        </authorList>
    </citation>
    <scope>NUCLEOTIDE SEQUENCE [LARGE SCALE GENOMIC DNA]</scope>
    <source>
        <strain evidence="2 3">JCM 10990</strain>
    </source>
</reference>
<comment type="caution">
    <text evidence="2">The sequence shown here is derived from an EMBL/GenBank/DDBJ whole genome shotgun (WGS) entry which is preliminary data.</text>
</comment>
<evidence type="ECO:0000313" key="2">
    <source>
        <dbReference type="EMBL" id="ELZ06238.1"/>
    </source>
</evidence>